<dbReference type="Gene3D" id="1.10.260.40">
    <property type="entry name" value="lambda repressor-like DNA-binding domains"/>
    <property type="match status" value="1"/>
</dbReference>
<dbReference type="STRING" id="658187.LDG_5523"/>
<dbReference type="InterPro" id="IPR052359">
    <property type="entry name" value="HTH-type_reg/antitoxin"/>
</dbReference>
<dbReference type="RefSeq" id="WP_006869499.1">
    <property type="nucleotide sequence ID" value="NZ_JH413799.1"/>
</dbReference>
<keyword evidence="3" id="KW-0804">Transcription</keyword>
<feature type="domain" description="HTH cro/C1-type" evidence="4">
    <location>
        <begin position="41"/>
        <end position="94"/>
    </location>
</feature>
<dbReference type="InterPro" id="IPR001387">
    <property type="entry name" value="Cro/C1-type_HTH"/>
</dbReference>
<dbReference type="InterPro" id="IPR010982">
    <property type="entry name" value="Lambda_DNA-bd_dom_sf"/>
</dbReference>
<dbReference type="OrthoDB" id="9799384at2"/>
<dbReference type="Pfam" id="PF01381">
    <property type="entry name" value="HTH_3"/>
    <property type="match status" value="1"/>
</dbReference>
<dbReference type="PANTHER" id="PTHR36511:SF4">
    <property type="entry name" value="ANTITOXIN MQSA"/>
    <property type="match status" value="1"/>
</dbReference>
<evidence type="ECO:0000256" key="2">
    <source>
        <dbReference type="ARBA" id="ARBA00023125"/>
    </source>
</evidence>
<organism evidence="5 6">
    <name type="scientific">Legionella drancourtii LLAP12</name>
    <dbReference type="NCBI Taxonomy" id="658187"/>
    <lineage>
        <taxon>Bacteria</taxon>
        <taxon>Pseudomonadati</taxon>
        <taxon>Pseudomonadota</taxon>
        <taxon>Gammaproteobacteria</taxon>
        <taxon>Legionellales</taxon>
        <taxon>Legionellaceae</taxon>
        <taxon>Legionella</taxon>
    </lineage>
</organism>
<evidence type="ECO:0000313" key="6">
    <source>
        <dbReference type="Proteomes" id="UP000002770"/>
    </source>
</evidence>
<dbReference type="PROSITE" id="PS50943">
    <property type="entry name" value="HTH_CROC1"/>
    <property type="match status" value="1"/>
</dbReference>
<dbReference type="AlphaFoldDB" id="G9EK02"/>
<evidence type="ECO:0000256" key="3">
    <source>
        <dbReference type="ARBA" id="ARBA00023163"/>
    </source>
</evidence>
<keyword evidence="6" id="KW-1185">Reference proteome</keyword>
<gene>
    <name evidence="5" type="ORF">LDG_5523</name>
</gene>
<evidence type="ECO:0000259" key="4">
    <source>
        <dbReference type="PROSITE" id="PS50943"/>
    </source>
</evidence>
<proteinExistence type="predicted"/>
<accession>G9EK02</accession>
<evidence type="ECO:0000313" key="5">
    <source>
        <dbReference type="EMBL" id="EHL32377.1"/>
    </source>
</evidence>
<dbReference type="InParanoid" id="G9EK02"/>
<dbReference type="Proteomes" id="UP000002770">
    <property type="component" value="Unassembled WGS sequence"/>
</dbReference>
<sequence>MTNRNIGNEIIQGMTDAIEYIRGNSGTAKINKVEIPNVIDVREIRENLKLSRKEFADSFGFSSRTLQHWEQGDRVPHGSAKILLLLLQREPATIAKILRQN</sequence>
<reference evidence="5 6" key="1">
    <citation type="journal article" date="2011" name="BMC Genomics">
        <title>Insight into cross-talk between intra-amoebal pathogens.</title>
        <authorList>
            <person name="Gimenez G."/>
            <person name="Bertelli C."/>
            <person name="Moliner C."/>
            <person name="Robert C."/>
            <person name="Raoult D."/>
            <person name="Fournier P.E."/>
            <person name="Greub G."/>
        </authorList>
    </citation>
    <scope>NUCLEOTIDE SEQUENCE [LARGE SCALE GENOMIC DNA]</scope>
    <source>
        <strain evidence="5 6">LLAP12</strain>
    </source>
</reference>
<name>G9EK02_9GAMM</name>
<dbReference type="PANTHER" id="PTHR36511">
    <property type="entry name" value="MERR FAMILY BACTERIAL REGULATORY PROTEIN"/>
    <property type="match status" value="1"/>
</dbReference>
<dbReference type="SMART" id="SM00530">
    <property type="entry name" value="HTH_XRE"/>
    <property type="match status" value="1"/>
</dbReference>
<dbReference type="EMBL" id="JH413799">
    <property type="protein sequence ID" value="EHL32377.1"/>
    <property type="molecule type" value="Genomic_DNA"/>
</dbReference>
<keyword evidence="1" id="KW-0805">Transcription regulation</keyword>
<dbReference type="CDD" id="cd00093">
    <property type="entry name" value="HTH_XRE"/>
    <property type="match status" value="1"/>
</dbReference>
<evidence type="ECO:0000256" key="1">
    <source>
        <dbReference type="ARBA" id="ARBA00023015"/>
    </source>
</evidence>
<keyword evidence="2" id="KW-0238">DNA-binding</keyword>
<protein>
    <recommendedName>
        <fullName evidence="4">HTH cro/C1-type domain-containing protein</fullName>
    </recommendedName>
</protein>
<dbReference type="eggNOG" id="COG2944">
    <property type="taxonomic scope" value="Bacteria"/>
</dbReference>
<dbReference type="HOGENOM" id="CLU_144725_3_2_6"/>
<dbReference type="SUPFAM" id="SSF47413">
    <property type="entry name" value="lambda repressor-like DNA-binding domains"/>
    <property type="match status" value="1"/>
</dbReference>
<dbReference type="GO" id="GO:0003677">
    <property type="term" value="F:DNA binding"/>
    <property type="evidence" value="ECO:0007669"/>
    <property type="project" value="UniProtKB-KW"/>
</dbReference>